<evidence type="ECO:0000259" key="3">
    <source>
        <dbReference type="Pfam" id="PF08212"/>
    </source>
</evidence>
<dbReference type="PANTHER" id="PTHR10612:SF34">
    <property type="entry name" value="APOLIPOPROTEIN D"/>
    <property type="match status" value="1"/>
</dbReference>
<dbReference type="EMBL" id="CVRI01000014">
    <property type="protein sequence ID" value="CRK89845.1"/>
    <property type="molecule type" value="Genomic_DNA"/>
</dbReference>
<dbReference type="GO" id="GO:0005737">
    <property type="term" value="C:cytoplasm"/>
    <property type="evidence" value="ECO:0007669"/>
    <property type="project" value="TreeGrafter"/>
</dbReference>
<dbReference type="InterPro" id="IPR003057">
    <property type="entry name" value="Invtbrt_color"/>
</dbReference>
<evidence type="ECO:0000313" key="5">
    <source>
        <dbReference type="Proteomes" id="UP000183832"/>
    </source>
</evidence>
<dbReference type="Proteomes" id="UP000183832">
    <property type="component" value="Unassembled WGS sequence"/>
</dbReference>
<evidence type="ECO:0000256" key="1">
    <source>
        <dbReference type="ARBA" id="ARBA00023157"/>
    </source>
</evidence>
<gene>
    <name evidence="4" type="primary">similar to Apolipoprotein D</name>
    <name evidence="4" type="ORF">CLUMA_CG003614</name>
</gene>
<dbReference type="GO" id="GO:0006629">
    <property type="term" value="P:lipid metabolic process"/>
    <property type="evidence" value="ECO:0007669"/>
    <property type="project" value="TreeGrafter"/>
</dbReference>
<dbReference type="InterPro" id="IPR000566">
    <property type="entry name" value="Lipocln_cytosolic_FA-bd_dom"/>
</dbReference>
<dbReference type="GO" id="GO:0031409">
    <property type="term" value="F:pigment binding"/>
    <property type="evidence" value="ECO:0007669"/>
    <property type="project" value="InterPro"/>
</dbReference>
<feature type="signal peptide" evidence="2">
    <location>
        <begin position="1"/>
        <end position="22"/>
    </location>
</feature>
<feature type="domain" description="Lipocalin/cytosolic fatty-acid binding" evidence="3">
    <location>
        <begin position="45"/>
        <end position="189"/>
    </location>
</feature>
<dbReference type="Gene3D" id="2.40.128.20">
    <property type="match status" value="1"/>
</dbReference>
<dbReference type="AlphaFoldDB" id="A0A1J1HP65"/>
<dbReference type="InterPro" id="IPR012674">
    <property type="entry name" value="Calycin"/>
</dbReference>
<dbReference type="Pfam" id="PF08212">
    <property type="entry name" value="Lipocalin_2"/>
    <property type="match status" value="1"/>
</dbReference>
<evidence type="ECO:0000313" key="4">
    <source>
        <dbReference type="EMBL" id="CRK89845.1"/>
    </source>
</evidence>
<proteinExistence type="predicted"/>
<keyword evidence="1" id="KW-1015">Disulfide bond</keyword>
<keyword evidence="2" id="KW-0732">Signal</keyword>
<dbReference type="PRINTS" id="PR01273">
    <property type="entry name" value="INVTBRTCOLOR"/>
</dbReference>
<accession>A0A1J1HP65</accession>
<keyword evidence="5" id="KW-1185">Reference proteome</keyword>
<evidence type="ECO:0000256" key="2">
    <source>
        <dbReference type="SAM" id="SignalP"/>
    </source>
</evidence>
<dbReference type="STRING" id="568069.A0A1J1HP65"/>
<dbReference type="InterPro" id="IPR022272">
    <property type="entry name" value="Lipocalin_CS"/>
</dbReference>
<dbReference type="PANTHER" id="PTHR10612">
    <property type="entry name" value="APOLIPOPROTEIN D"/>
    <property type="match status" value="1"/>
</dbReference>
<dbReference type="GO" id="GO:0000302">
    <property type="term" value="P:response to reactive oxygen species"/>
    <property type="evidence" value="ECO:0007669"/>
    <property type="project" value="TreeGrafter"/>
</dbReference>
<reference evidence="4 5" key="1">
    <citation type="submission" date="2015-04" db="EMBL/GenBank/DDBJ databases">
        <authorList>
            <person name="Syromyatnikov M.Y."/>
            <person name="Popov V.N."/>
        </authorList>
    </citation>
    <scope>NUCLEOTIDE SEQUENCE [LARGE SCALE GENOMIC DNA]</scope>
</reference>
<organism evidence="4 5">
    <name type="scientific">Clunio marinus</name>
    <dbReference type="NCBI Taxonomy" id="568069"/>
    <lineage>
        <taxon>Eukaryota</taxon>
        <taxon>Metazoa</taxon>
        <taxon>Ecdysozoa</taxon>
        <taxon>Arthropoda</taxon>
        <taxon>Hexapoda</taxon>
        <taxon>Insecta</taxon>
        <taxon>Pterygota</taxon>
        <taxon>Neoptera</taxon>
        <taxon>Endopterygota</taxon>
        <taxon>Diptera</taxon>
        <taxon>Nematocera</taxon>
        <taxon>Chironomoidea</taxon>
        <taxon>Chironomidae</taxon>
        <taxon>Clunio</taxon>
    </lineage>
</organism>
<protein>
    <submittedName>
        <fullName evidence="4">CLUMA_CG003614, isoform A</fullName>
    </submittedName>
</protein>
<sequence>MRLNVKNFIFLTIVLNISKVQSKLKVRHRYREKYACKGFNVMENFDVSKFGGTWFEILAYPNLYTSDGKCVLSTYAEISFGIFDLYVKFVDSLGNEMKSLGRAEYEKPGILSVKFPSSPIGDALFHIISTDYENYAVVGACNKFTGLYRGNNVWILSRTSYLDPRYLASALTDINNNGLSITYLKWTPQVCGFSSIF</sequence>
<name>A0A1J1HP65_9DIPT</name>
<dbReference type="SUPFAM" id="SSF50814">
    <property type="entry name" value="Lipocalins"/>
    <property type="match status" value="1"/>
</dbReference>
<dbReference type="PROSITE" id="PS00213">
    <property type="entry name" value="LIPOCALIN"/>
    <property type="match status" value="1"/>
</dbReference>
<feature type="chain" id="PRO_5025463364" evidence="2">
    <location>
        <begin position="23"/>
        <end position="197"/>
    </location>
</feature>
<dbReference type="OrthoDB" id="565904at2759"/>